<dbReference type="EMBL" id="CP047895">
    <property type="protein sequence ID" value="QHL90758.1"/>
    <property type="molecule type" value="Genomic_DNA"/>
</dbReference>
<keyword evidence="1" id="KW-1133">Transmembrane helix</keyword>
<organism evidence="2 3">
    <name type="scientific">Sphingomonas changnyeongensis</name>
    <dbReference type="NCBI Taxonomy" id="2698679"/>
    <lineage>
        <taxon>Bacteria</taxon>
        <taxon>Pseudomonadati</taxon>
        <taxon>Pseudomonadota</taxon>
        <taxon>Alphaproteobacteria</taxon>
        <taxon>Sphingomonadales</taxon>
        <taxon>Sphingomonadaceae</taxon>
        <taxon>Sphingomonas</taxon>
    </lineage>
</organism>
<sequence length="61" mass="6214">MGRFVAEPRSPRAAGCLFAILPLGGAIALGLAGQPVIGLLAGTGLAAVLATLFWLVDRRRA</sequence>
<name>A0A7Z2NVT6_9SPHN</name>
<feature type="transmembrane region" description="Helical" evidence="1">
    <location>
        <begin position="37"/>
        <end position="56"/>
    </location>
</feature>
<gene>
    <name evidence="2" type="ORF">GVO57_07835</name>
</gene>
<dbReference type="AlphaFoldDB" id="A0A7Z2NVT6"/>
<evidence type="ECO:0000256" key="1">
    <source>
        <dbReference type="SAM" id="Phobius"/>
    </source>
</evidence>
<proteinExistence type="predicted"/>
<reference evidence="2 3" key="1">
    <citation type="submission" date="2020-01" db="EMBL/GenBank/DDBJ databases">
        <title>Sphingomonas sp. C33 whole genome sequece.</title>
        <authorList>
            <person name="Park C."/>
        </authorList>
    </citation>
    <scope>NUCLEOTIDE SEQUENCE [LARGE SCALE GENOMIC DNA]</scope>
    <source>
        <strain evidence="2 3">C33</strain>
    </source>
</reference>
<feature type="transmembrane region" description="Helical" evidence="1">
    <location>
        <begin position="12"/>
        <end position="31"/>
    </location>
</feature>
<dbReference type="Proteomes" id="UP000464468">
    <property type="component" value="Chromosome"/>
</dbReference>
<protein>
    <submittedName>
        <fullName evidence="2">Uncharacterized protein</fullName>
    </submittedName>
</protein>
<keyword evidence="1" id="KW-0812">Transmembrane</keyword>
<evidence type="ECO:0000313" key="3">
    <source>
        <dbReference type="Proteomes" id="UP000464468"/>
    </source>
</evidence>
<keyword evidence="3" id="KW-1185">Reference proteome</keyword>
<evidence type="ECO:0000313" key="2">
    <source>
        <dbReference type="EMBL" id="QHL90758.1"/>
    </source>
</evidence>
<accession>A0A7Z2NVT6</accession>
<keyword evidence="1" id="KW-0472">Membrane</keyword>
<dbReference type="KEGG" id="schy:GVO57_07835"/>